<sequence>MDISRRGALKLAGIGGITAISGCSNVVAPGVRSWSRGATLTPGGGTDRVGFAESIGSSGDGSTVVVGARRSEPRKTDDPTAAFVFERADGSWSLRTLPVPDDGDPAGSYCVDVSRDGSTVLVGTHGVETMSDRVRGTAYVFERHDGSWSRTAEVRPENVNRSERFGASVALAADGRTAVIGAPLEYPGSAYVYERSNGEWRGSAELTAEDSHRFGHATAVSSDGATIIVGAPYTTTTSEGITGSATVAGKSGRPEIFEPFCDVGCDRHPGAAYVFERSDETWSRTARFVPQPGRSNNLGAAVALTDDGSLALVGAPGERVMIHRGGSETLFWGSVYVFERSGGSWTPRPKLVAGNSVPYRDFGRSIAVSAAGSSAIVGITTPEGSTDTSPDSASVFAHSEGVWARQTTLSPAAKSGQPLDHTVALAGDGETAVLNRHGKNHRGSIAVFE</sequence>
<keyword evidence="4" id="KW-0401">Integrin</keyword>
<dbReference type="InterPro" id="IPR013519">
    <property type="entry name" value="Int_alpha_beta-p"/>
</dbReference>
<dbReference type="STRING" id="519442.Huta_0323"/>
<gene>
    <name evidence="4" type="ordered locus">Huta_0323</name>
</gene>
<dbReference type="InterPro" id="IPR028994">
    <property type="entry name" value="Integrin_alpha_N"/>
</dbReference>
<keyword evidence="5" id="KW-1185">Reference proteome</keyword>
<dbReference type="GO" id="GO:0007229">
    <property type="term" value="P:integrin-mediated signaling pathway"/>
    <property type="evidence" value="ECO:0007669"/>
    <property type="project" value="UniProtKB-KW"/>
</dbReference>
<keyword evidence="1" id="KW-0732">Signal</keyword>
<dbReference type="Proteomes" id="UP000002071">
    <property type="component" value="Chromosome"/>
</dbReference>
<dbReference type="EMBL" id="CP001687">
    <property type="protein sequence ID" value="ACV10510.1"/>
    <property type="molecule type" value="Genomic_DNA"/>
</dbReference>
<dbReference type="PROSITE" id="PS51257">
    <property type="entry name" value="PROKAR_LIPOPROTEIN"/>
    <property type="match status" value="1"/>
</dbReference>
<evidence type="ECO:0000256" key="1">
    <source>
        <dbReference type="ARBA" id="ARBA00022729"/>
    </source>
</evidence>
<keyword evidence="3" id="KW-0325">Glycoprotein</keyword>
<dbReference type="InterPro" id="IPR011043">
    <property type="entry name" value="Gal_Oxase/kelch_b-propeller"/>
</dbReference>
<keyword evidence="2" id="KW-0677">Repeat</keyword>
<accession>C7NQQ1</accession>
<dbReference type="AlphaFoldDB" id="C7NQQ1"/>
<dbReference type="Gene3D" id="2.130.10.130">
    <property type="entry name" value="Integrin alpha, N-terminal"/>
    <property type="match status" value="2"/>
</dbReference>
<dbReference type="HOGENOM" id="CLU_034189_1_0_2"/>
<dbReference type="GeneID" id="8382587"/>
<dbReference type="PANTHER" id="PTHR36220:SF1">
    <property type="entry name" value="GAMMA TUBULIN COMPLEX COMPONENT C-TERMINAL DOMAIN-CONTAINING PROTEIN"/>
    <property type="match status" value="1"/>
</dbReference>
<name>C7NQQ1_HALUD</name>
<evidence type="ECO:0000256" key="3">
    <source>
        <dbReference type="ARBA" id="ARBA00023180"/>
    </source>
</evidence>
<dbReference type="RefSeq" id="WP_012795387.1">
    <property type="nucleotide sequence ID" value="NC_013158.1"/>
</dbReference>
<dbReference type="InterPro" id="IPR006311">
    <property type="entry name" value="TAT_signal"/>
</dbReference>
<dbReference type="OrthoDB" id="242361at2157"/>
<proteinExistence type="predicted"/>
<dbReference type="InterPro" id="IPR013517">
    <property type="entry name" value="FG-GAP"/>
</dbReference>
<dbReference type="PANTHER" id="PTHR36220">
    <property type="entry name" value="UNNAMED PRODUCT"/>
    <property type="match status" value="1"/>
</dbReference>
<evidence type="ECO:0000256" key="2">
    <source>
        <dbReference type="ARBA" id="ARBA00022737"/>
    </source>
</evidence>
<protein>
    <submittedName>
        <fullName evidence="4">Integrin alpha beta-propellor repeat protein</fullName>
    </submittedName>
</protein>
<dbReference type="SMART" id="SM00191">
    <property type="entry name" value="Int_alpha"/>
    <property type="match status" value="3"/>
</dbReference>
<dbReference type="eggNOG" id="arCOG02562">
    <property type="taxonomic scope" value="Archaea"/>
</dbReference>
<evidence type="ECO:0000313" key="5">
    <source>
        <dbReference type="Proteomes" id="UP000002071"/>
    </source>
</evidence>
<evidence type="ECO:0000313" key="4">
    <source>
        <dbReference type="EMBL" id="ACV10510.1"/>
    </source>
</evidence>
<dbReference type="KEGG" id="hut:Huta_0323"/>
<organism evidence="4 5">
    <name type="scientific">Halorhabdus utahensis (strain DSM 12940 / JCM 11049 / AX-2)</name>
    <dbReference type="NCBI Taxonomy" id="519442"/>
    <lineage>
        <taxon>Archaea</taxon>
        <taxon>Methanobacteriati</taxon>
        <taxon>Methanobacteriota</taxon>
        <taxon>Stenosarchaea group</taxon>
        <taxon>Halobacteria</taxon>
        <taxon>Halobacteriales</taxon>
        <taxon>Haloarculaceae</taxon>
        <taxon>Halorhabdus</taxon>
    </lineage>
</organism>
<dbReference type="SUPFAM" id="SSF50965">
    <property type="entry name" value="Galactose oxidase, central domain"/>
    <property type="match status" value="1"/>
</dbReference>
<dbReference type="PROSITE" id="PS51318">
    <property type="entry name" value="TAT"/>
    <property type="match status" value="1"/>
</dbReference>
<dbReference type="Pfam" id="PF14312">
    <property type="entry name" value="FG-GAP_2"/>
    <property type="match status" value="1"/>
</dbReference>
<reference evidence="4 5" key="1">
    <citation type="journal article" date="2009" name="Stand. Genomic Sci.">
        <title>Complete genome sequence of Halorhabdus utahensis type strain (AX-2).</title>
        <authorList>
            <person name="Anderson I."/>
            <person name="Tindall B.J."/>
            <person name="Pomrenke H."/>
            <person name="Goker M."/>
            <person name="Lapidus A."/>
            <person name="Nolan M."/>
            <person name="Copeland A."/>
            <person name="Glavina Del Rio T."/>
            <person name="Chen F."/>
            <person name="Tice H."/>
            <person name="Cheng J.F."/>
            <person name="Lucas S."/>
            <person name="Chertkov O."/>
            <person name="Bruce D."/>
            <person name="Brettin T."/>
            <person name="Detter J.C."/>
            <person name="Han C."/>
            <person name="Goodwin L."/>
            <person name="Land M."/>
            <person name="Hauser L."/>
            <person name="Chang Y.J."/>
            <person name="Jeffries C.D."/>
            <person name="Pitluck S."/>
            <person name="Pati A."/>
            <person name="Mavromatis K."/>
            <person name="Ivanova N."/>
            <person name="Ovchinnikova G."/>
            <person name="Chen A."/>
            <person name="Palaniappan K."/>
            <person name="Chain P."/>
            <person name="Rohde M."/>
            <person name="Bristow J."/>
            <person name="Eisen J.A."/>
            <person name="Markowitz V."/>
            <person name="Hugenholtz P."/>
            <person name="Kyrpides N.C."/>
            <person name="Klenk H.P."/>
        </authorList>
    </citation>
    <scope>NUCLEOTIDE SEQUENCE [LARGE SCALE GENOMIC DNA]</scope>
    <source>
        <strain evidence="5">DSM 12940 / JCM 11049 / AX-2</strain>
    </source>
</reference>